<dbReference type="GO" id="GO:0016491">
    <property type="term" value="F:oxidoreductase activity"/>
    <property type="evidence" value="ECO:0007669"/>
    <property type="project" value="InterPro"/>
</dbReference>
<dbReference type="CDD" id="cd12228">
    <property type="entry name" value="RRM_ENOX"/>
    <property type="match status" value="1"/>
</dbReference>
<dbReference type="InterPro" id="IPR034140">
    <property type="entry name" value="ENOX_RRM"/>
</dbReference>
<sequence length="408" mass="45839">MSFGFNPLGNNPLHAMMPLMGNLPNGANFMTSLATGIPSMSGPSHTVMANLSGMSDSPLEFKKNQGQAPGAAPMDLETNEPECRNLGQKSKGIGERPSSESSGNGMDEKSLGGMSMSQNDMMFNGMMGMSQSFMMMPGMMNVLDPAMLGLQQFPIVGTSHLMEGKNTSNTKEIITCKSCTLFPPNPNTPVPTTRERPPGCRTVFVGGLPENIGEEVIREVFERCGEITTLRLSKKNFCHIRFAFEASVDSAIYLSGYRLRVVGQTEPTHSGRLHVDYAQARDDQYEWECRQRQLQREQRHRERLERDRLRPLSPPPIVHYTEHEATAIAERLKQDESFAKAVQTLIAWLERGDCNKRNSNTFYSMIQSTNAHVRRISGEKMTYEEELQKARDLYRKQMQSMMAQCKYL</sequence>
<evidence type="ECO:0000256" key="3">
    <source>
        <dbReference type="SAM" id="Coils"/>
    </source>
</evidence>
<dbReference type="Pfam" id="PF00076">
    <property type="entry name" value="RRM_1"/>
    <property type="match status" value="1"/>
</dbReference>
<dbReference type="EMBL" id="GIFK01002292">
    <property type="protein sequence ID" value="NBJ59995.1"/>
    <property type="molecule type" value="Transcribed_RNA"/>
</dbReference>
<feature type="domain" description="RRM" evidence="5">
    <location>
        <begin position="201"/>
        <end position="280"/>
    </location>
</feature>
<organism evidence="6">
    <name type="scientific">Phlebotomus kandelakii</name>
    <dbReference type="NCBI Taxonomy" id="1109342"/>
    <lineage>
        <taxon>Eukaryota</taxon>
        <taxon>Metazoa</taxon>
        <taxon>Ecdysozoa</taxon>
        <taxon>Arthropoda</taxon>
        <taxon>Hexapoda</taxon>
        <taxon>Insecta</taxon>
        <taxon>Pterygota</taxon>
        <taxon>Neoptera</taxon>
        <taxon>Endopterygota</taxon>
        <taxon>Diptera</taxon>
        <taxon>Nematocera</taxon>
        <taxon>Psychodoidea</taxon>
        <taxon>Psychodidae</taxon>
        <taxon>Phlebotomus</taxon>
        <taxon>Larroussius</taxon>
    </lineage>
</organism>
<keyword evidence="3" id="KW-0175">Coiled coil</keyword>
<evidence type="ECO:0000256" key="4">
    <source>
        <dbReference type="SAM" id="MobiDB-lite"/>
    </source>
</evidence>
<dbReference type="PANTHER" id="PTHR16001:SF4">
    <property type="entry name" value="ECTO-NOX DISULFIDE-THIOL EXCHANGER 1-LIKE PROTEIN"/>
    <property type="match status" value="1"/>
</dbReference>
<dbReference type="InterPro" id="IPR012677">
    <property type="entry name" value="Nucleotide-bd_a/b_plait_sf"/>
</dbReference>
<dbReference type="AlphaFoldDB" id="A0A6B2E9K7"/>
<dbReference type="GO" id="GO:0003723">
    <property type="term" value="F:RNA binding"/>
    <property type="evidence" value="ECO:0007669"/>
    <property type="project" value="UniProtKB-UniRule"/>
</dbReference>
<accession>A0A6B2E9K7</accession>
<proteinExistence type="predicted"/>
<dbReference type="PANTHER" id="PTHR16001">
    <property type="entry name" value="ECTO-NOX DISULFIDE-THIOL EXCHANGER"/>
    <property type="match status" value="1"/>
</dbReference>
<dbReference type="SMART" id="SM00360">
    <property type="entry name" value="RRM"/>
    <property type="match status" value="1"/>
</dbReference>
<feature type="region of interest" description="Disordered" evidence="4">
    <location>
        <begin position="62"/>
        <end position="113"/>
    </location>
</feature>
<dbReference type="SUPFAM" id="SSF54928">
    <property type="entry name" value="RNA-binding domain, RBD"/>
    <property type="match status" value="1"/>
</dbReference>
<protein>
    <recommendedName>
        <fullName evidence="5">RRM domain-containing protein</fullName>
    </recommendedName>
</protein>
<dbReference type="GO" id="GO:0007624">
    <property type="term" value="P:ultradian rhythm"/>
    <property type="evidence" value="ECO:0007669"/>
    <property type="project" value="InterPro"/>
</dbReference>
<feature type="coiled-coil region" evidence="3">
    <location>
        <begin position="373"/>
        <end position="404"/>
    </location>
</feature>
<dbReference type="PROSITE" id="PS50102">
    <property type="entry name" value="RRM"/>
    <property type="match status" value="1"/>
</dbReference>
<dbReference type="GO" id="GO:0009897">
    <property type="term" value="C:external side of plasma membrane"/>
    <property type="evidence" value="ECO:0007669"/>
    <property type="project" value="InterPro"/>
</dbReference>
<evidence type="ECO:0000256" key="2">
    <source>
        <dbReference type="PROSITE-ProRule" id="PRU00176"/>
    </source>
</evidence>
<evidence type="ECO:0000313" key="6">
    <source>
        <dbReference type="EMBL" id="NBJ59995.1"/>
    </source>
</evidence>
<reference evidence="6" key="1">
    <citation type="submission" date="2019-10" db="EMBL/GenBank/DDBJ databases">
        <title>Short sand fly seasons in Tbilisi, Georgia, hinder development of host immunity to saliva of the visceral leishmaniasis vector Phlebotomus kandelakii.</title>
        <authorList>
            <person name="Oliveira F."/>
            <person name="Giorgobiani E."/>
            <person name="Guimaraes-Costa A.B."/>
            <person name="Abdeladhim M."/>
            <person name="Oristian J."/>
            <person name="Tskhvaradze L."/>
            <person name="Tsertsvadze N."/>
            <person name="Zakalashvili M."/>
            <person name="Valenzuela J.G."/>
            <person name="Kamhawi S."/>
        </authorList>
    </citation>
    <scope>NUCLEOTIDE SEQUENCE</scope>
    <source>
        <strain evidence="6">Wild-capture in Tbilisi</strain>
        <tissue evidence="6">Salivary glands</tissue>
    </source>
</reference>
<keyword evidence="1 2" id="KW-0694">RNA-binding</keyword>
<dbReference type="Gene3D" id="3.30.70.330">
    <property type="match status" value="1"/>
</dbReference>
<dbReference type="InterPro" id="IPR038876">
    <property type="entry name" value="ENOX"/>
</dbReference>
<dbReference type="InterPro" id="IPR000504">
    <property type="entry name" value="RRM_dom"/>
</dbReference>
<evidence type="ECO:0000256" key="1">
    <source>
        <dbReference type="ARBA" id="ARBA00022884"/>
    </source>
</evidence>
<dbReference type="InterPro" id="IPR035979">
    <property type="entry name" value="RBD_domain_sf"/>
</dbReference>
<evidence type="ECO:0000259" key="5">
    <source>
        <dbReference type="PROSITE" id="PS50102"/>
    </source>
</evidence>
<name>A0A6B2E9K7_9DIPT</name>